<keyword evidence="7" id="KW-1185">Reference proteome</keyword>
<dbReference type="Gene3D" id="2.120.10.30">
    <property type="entry name" value="TolB, C-terminal domain"/>
    <property type="match status" value="1"/>
</dbReference>
<dbReference type="InterPro" id="IPR051288">
    <property type="entry name" value="Serum_paraoxonase/arylesterase"/>
</dbReference>
<gene>
    <name evidence="6" type="primary">ABSGL_07013.1 scaffold 8715</name>
</gene>
<evidence type="ECO:0000256" key="5">
    <source>
        <dbReference type="PIRSR" id="PIRSR602640-2"/>
    </source>
</evidence>
<accession>A0A168NV68</accession>
<feature type="binding site" evidence="5">
    <location>
        <position position="64"/>
    </location>
    <ligand>
        <name>Ca(2+)</name>
        <dbReference type="ChEBI" id="CHEBI:29108"/>
        <label>1</label>
        <note>catalytic</note>
    </ligand>
</feature>
<comment type="similarity">
    <text evidence="1">Belongs to the paraoxonase family.</text>
</comment>
<feature type="binding site" evidence="5">
    <location>
        <position position="133"/>
    </location>
    <ligand>
        <name>Ca(2+)</name>
        <dbReference type="ChEBI" id="CHEBI:29108"/>
        <label>1</label>
        <note>catalytic</note>
    </ligand>
</feature>
<keyword evidence="3" id="KW-1015">Disulfide bond</keyword>
<feature type="binding site" evidence="5">
    <location>
        <position position="250"/>
    </location>
    <ligand>
        <name>Ca(2+)</name>
        <dbReference type="ChEBI" id="CHEBI:29108"/>
        <label>1</label>
        <note>catalytic</note>
    </ligand>
</feature>
<evidence type="ECO:0000313" key="6">
    <source>
        <dbReference type="EMBL" id="SAM01272.1"/>
    </source>
</evidence>
<feature type="binding site" evidence="5">
    <location>
        <position position="183"/>
    </location>
    <ligand>
        <name>Ca(2+)</name>
        <dbReference type="ChEBI" id="CHEBI:29108"/>
        <label>1</label>
        <note>catalytic</note>
    </ligand>
</feature>
<dbReference type="InterPro" id="IPR002640">
    <property type="entry name" value="Arylesterase"/>
</dbReference>
<dbReference type="InParanoid" id="A0A168NV68"/>
<dbReference type="PANTHER" id="PTHR11799:SF30">
    <property type="entry name" value="SERUM PARAOXONASE_ARYLESTERASE 2"/>
    <property type="match status" value="1"/>
</dbReference>
<feature type="binding site" evidence="5">
    <location>
        <position position="300"/>
    </location>
    <ligand>
        <name>Ca(2+)</name>
        <dbReference type="ChEBI" id="CHEBI:29108"/>
        <label>1</label>
        <note>catalytic</note>
    </ligand>
</feature>
<comment type="cofactor">
    <cofactor evidence="5">
        <name>Ca(2+)</name>
        <dbReference type="ChEBI" id="CHEBI:29108"/>
    </cofactor>
    <text evidence="5">Binds 2 calcium ions per subunit.</text>
</comment>
<keyword evidence="4" id="KW-0325">Glycoprotein</keyword>
<dbReference type="SUPFAM" id="SSF63829">
    <property type="entry name" value="Calcium-dependent phosphotriesterase"/>
    <property type="match status" value="1"/>
</dbReference>
<dbReference type="Proteomes" id="UP000078561">
    <property type="component" value="Unassembled WGS sequence"/>
</dbReference>
<keyword evidence="5" id="KW-0479">Metal-binding</keyword>
<dbReference type="EMBL" id="LT553525">
    <property type="protein sequence ID" value="SAM01272.1"/>
    <property type="molecule type" value="Genomic_DNA"/>
</dbReference>
<evidence type="ECO:0000256" key="3">
    <source>
        <dbReference type="ARBA" id="ARBA00023157"/>
    </source>
</evidence>
<dbReference type="AlphaFoldDB" id="A0A168NV68"/>
<evidence type="ECO:0000313" key="7">
    <source>
        <dbReference type="Proteomes" id="UP000078561"/>
    </source>
</evidence>
<organism evidence="6">
    <name type="scientific">Absidia glauca</name>
    <name type="common">Pin mould</name>
    <dbReference type="NCBI Taxonomy" id="4829"/>
    <lineage>
        <taxon>Eukaryota</taxon>
        <taxon>Fungi</taxon>
        <taxon>Fungi incertae sedis</taxon>
        <taxon>Mucoromycota</taxon>
        <taxon>Mucoromycotina</taxon>
        <taxon>Mucoromycetes</taxon>
        <taxon>Mucorales</taxon>
        <taxon>Cunninghamellaceae</taxon>
        <taxon>Absidia</taxon>
    </lineage>
</organism>
<evidence type="ECO:0000256" key="4">
    <source>
        <dbReference type="ARBA" id="ARBA00023180"/>
    </source>
</evidence>
<proteinExistence type="inferred from homology"/>
<reference evidence="6" key="1">
    <citation type="submission" date="2016-04" db="EMBL/GenBank/DDBJ databases">
        <authorList>
            <person name="Evans L.H."/>
            <person name="Alamgir A."/>
            <person name="Owens N."/>
            <person name="Weber N.D."/>
            <person name="Virtaneva K."/>
            <person name="Barbian K."/>
            <person name="Babar A."/>
            <person name="Rosenke K."/>
        </authorList>
    </citation>
    <scope>NUCLEOTIDE SEQUENCE [LARGE SCALE GENOMIC DNA]</scope>
    <source>
        <strain evidence="6">CBS 101.48</strain>
    </source>
</reference>
<evidence type="ECO:0000256" key="2">
    <source>
        <dbReference type="ARBA" id="ARBA00022801"/>
    </source>
</evidence>
<feature type="binding site" evidence="5">
    <location>
        <position position="190"/>
    </location>
    <ligand>
        <name>Ca(2+)</name>
        <dbReference type="ChEBI" id="CHEBI:29108"/>
        <label>1</label>
        <note>catalytic</note>
    </ligand>
</feature>
<dbReference type="PANTHER" id="PTHR11799">
    <property type="entry name" value="PARAOXONASE"/>
    <property type="match status" value="1"/>
</dbReference>
<dbReference type="OrthoDB" id="5307922at2759"/>
<sequence length="391" mass="43068">MLNPGNRSWILVAILSAVAYPLYHLIGLAALNKVIPSIGYESCVKVVGKLLKFTPDGLLSFCEDIVIGQGGVAYASCDPAREKRNKVLDYNYFDIGEYIPSGNIWQIDYAVTPPAAKMMKIVSRPQDFHPLGLAVDTKRNLIMVINLPFDSDTAAVEVFSIEDDRETLVHQRTIQHPNLYTPNALHILDNADMEGSDGTPSFFFSNDHYFQTKLLKLIENTAILPISNVMFYDARIQQASSVVNGLAFANGVSGDDSTLFVSECNKRQVHQFNMTLSPSSSPPVRLDFVQKVPVGMAVDNLEYHQGVLVIAGHPKGLDFMHYAMAKDRSLPSVPRAASQVLVWHPSRDSPSVVFSDNGHYYAASSTGTLDVSRQKLLVASLYDRGILVCDA</sequence>
<name>A0A168NV68_ABSGL</name>
<evidence type="ECO:0000256" key="1">
    <source>
        <dbReference type="ARBA" id="ARBA00008595"/>
    </source>
</evidence>
<dbReference type="GO" id="GO:0004064">
    <property type="term" value="F:arylesterase activity"/>
    <property type="evidence" value="ECO:0007669"/>
    <property type="project" value="InterPro"/>
</dbReference>
<protein>
    <recommendedName>
        <fullName evidence="8">Arylesterase</fullName>
    </recommendedName>
</protein>
<evidence type="ECO:0008006" key="8">
    <source>
        <dbReference type="Google" id="ProtNLM"/>
    </source>
</evidence>
<feature type="binding site" evidence="5">
    <location>
        <position position="63"/>
    </location>
    <ligand>
        <name>Ca(2+)</name>
        <dbReference type="ChEBI" id="CHEBI:29108"/>
        <label>1</label>
        <note>catalytic</note>
    </ligand>
</feature>
<feature type="binding site" evidence="5">
    <location>
        <position position="299"/>
    </location>
    <ligand>
        <name>Ca(2+)</name>
        <dbReference type="ChEBI" id="CHEBI:29108"/>
        <label>1</label>
        <note>catalytic</note>
    </ligand>
</feature>
<dbReference type="InterPro" id="IPR011042">
    <property type="entry name" value="6-blade_b-propeller_TolB-like"/>
</dbReference>
<dbReference type="Pfam" id="PF01731">
    <property type="entry name" value="Arylesterase"/>
    <property type="match status" value="1"/>
</dbReference>
<keyword evidence="5" id="KW-0106">Calcium</keyword>
<dbReference type="GO" id="GO:0046872">
    <property type="term" value="F:metal ion binding"/>
    <property type="evidence" value="ECO:0007669"/>
    <property type="project" value="UniProtKB-KW"/>
</dbReference>
<keyword evidence="2" id="KW-0378">Hydrolase</keyword>
<dbReference type="OMA" id="NDHYITK"/>